<proteinExistence type="predicted"/>
<feature type="domain" description="Ice-binding protein C-terminal" evidence="2">
    <location>
        <begin position="243"/>
        <end position="262"/>
    </location>
</feature>
<dbReference type="EMBL" id="BAAAEI010000012">
    <property type="protein sequence ID" value="GAA0358458.1"/>
    <property type="molecule type" value="Genomic_DNA"/>
</dbReference>
<feature type="signal peptide" evidence="1">
    <location>
        <begin position="1"/>
        <end position="22"/>
    </location>
</feature>
<keyword evidence="1" id="KW-0732">Signal</keyword>
<sequence length="267" mass="27998">MKKTAIKTLAAATLLTAAGANAAIIYDGNVTPDVIFGGGNANGSYTIDRDNGVELGLRGKLRHNGSGAPENTFNSNGDGTYSFDAGVAPTQSFPTAVWSFEWSINTDYTGNNQLKLADLSFVLGLDTNPSLSTAFTTFDPIHANNPGSGNVCWDHSLGDNATANGAGVETNCGLATAVADYATNLTDYHVAQNSWKPHWFFPVFDPTVDGTYNIFLAAMNTAGQELARTEIQIIVGQGGSAEVPEPATLLLMLGGLLGLSRRFAKNG</sequence>
<evidence type="ECO:0000259" key="2">
    <source>
        <dbReference type="Pfam" id="PF07589"/>
    </source>
</evidence>
<dbReference type="Pfam" id="PF07589">
    <property type="entry name" value="PEP-CTERM"/>
    <property type="match status" value="1"/>
</dbReference>
<dbReference type="NCBIfam" id="TIGR02595">
    <property type="entry name" value="PEP_CTERM"/>
    <property type="match status" value="1"/>
</dbReference>
<evidence type="ECO:0000256" key="1">
    <source>
        <dbReference type="SAM" id="SignalP"/>
    </source>
</evidence>
<protein>
    <recommendedName>
        <fullName evidence="2">Ice-binding protein C-terminal domain-containing protein</fullName>
    </recommendedName>
</protein>
<gene>
    <name evidence="3" type="ORF">GCM10009092_23330</name>
</gene>
<reference evidence="4" key="1">
    <citation type="journal article" date="2019" name="Int. J. Syst. Evol. Microbiol.">
        <title>The Global Catalogue of Microorganisms (GCM) 10K type strain sequencing project: providing services to taxonomists for standard genome sequencing and annotation.</title>
        <authorList>
            <consortium name="The Broad Institute Genomics Platform"/>
            <consortium name="The Broad Institute Genome Sequencing Center for Infectious Disease"/>
            <person name="Wu L."/>
            <person name="Ma J."/>
        </authorList>
    </citation>
    <scope>NUCLEOTIDE SEQUENCE [LARGE SCALE GENOMIC DNA]</scope>
    <source>
        <strain evidence="4">JCM 13378</strain>
    </source>
</reference>
<dbReference type="InterPro" id="IPR013424">
    <property type="entry name" value="Ice-binding_C"/>
</dbReference>
<evidence type="ECO:0000313" key="4">
    <source>
        <dbReference type="Proteomes" id="UP001501757"/>
    </source>
</evidence>
<feature type="chain" id="PRO_5046022040" description="Ice-binding protein C-terminal domain-containing protein" evidence="1">
    <location>
        <begin position="23"/>
        <end position="267"/>
    </location>
</feature>
<accession>A0ABP3GZA6</accession>
<keyword evidence="4" id="KW-1185">Reference proteome</keyword>
<evidence type="ECO:0000313" key="3">
    <source>
        <dbReference type="EMBL" id="GAA0358458.1"/>
    </source>
</evidence>
<dbReference type="RefSeq" id="WP_343845061.1">
    <property type="nucleotide sequence ID" value="NZ_BAAAEI010000012.1"/>
</dbReference>
<name>A0ABP3GZA6_9ALTE</name>
<organism evidence="3 4">
    <name type="scientific">Bowmanella denitrificans</name>
    <dbReference type="NCBI Taxonomy" id="366582"/>
    <lineage>
        <taxon>Bacteria</taxon>
        <taxon>Pseudomonadati</taxon>
        <taxon>Pseudomonadota</taxon>
        <taxon>Gammaproteobacteria</taxon>
        <taxon>Alteromonadales</taxon>
        <taxon>Alteromonadaceae</taxon>
        <taxon>Bowmanella</taxon>
    </lineage>
</organism>
<dbReference type="Proteomes" id="UP001501757">
    <property type="component" value="Unassembled WGS sequence"/>
</dbReference>
<comment type="caution">
    <text evidence="3">The sequence shown here is derived from an EMBL/GenBank/DDBJ whole genome shotgun (WGS) entry which is preliminary data.</text>
</comment>